<feature type="region of interest" description="Disordered" evidence="1">
    <location>
        <begin position="1"/>
        <end position="70"/>
    </location>
</feature>
<reference evidence="2" key="1">
    <citation type="submission" date="2015-01" db="EMBL/GenBank/DDBJ databases">
        <authorList>
            <person name="Durling Mikael"/>
        </authorList>
    </citation>
    <scope>NUCLEOTIDE SEQUENCE</scope>
</reference>
<feature type="region of interest" description="Disordered" evidence="1">
    <location>
        <begin position="87"/>
        <end position="123"/>
    </location>
</feature>
<gene>
    <name evidence="2" type="ORF">BN869_000002173_1</name>
</gene>
<dbReference type="EMBL" id="CDPU01000004">
    <property type="protein sequence ID" value="CEO46118.1"/>
    <property type="molecule type" value="Genomic_DNA"/>
</dbReference>
<feature type="compositionally biased region" description="Basic and acidic residues" evidence="1">
    <location>
        <begin position="15"/>
        <end position="24"/>
    </location>
</feature>
<evidence type="ECO:0000256" key="1">
    <source>
        <dbReference type="SAM" id="MobiDB-lite"/>
    </source>
</evidence>
<sequence>MESNSQASETMLPLKRFDNSPHYDQDDDNSSVLSSYEQGSHSSVESKSTASTSLRSSKTPQKQQLKPIVIQKDKDMAATFGYKFKTEDPRSSTETYNSVFSEDSESEEEDNESDHQTILPTDDDIPAVLPQYRASIVDPFVRPSTPDAFGRLFPSMDRLSIRHDDLTPDGNMNLRVDTVVPGRNGRRPLTVQLFHLRMHDLGRREFSLRRYCRDSGREVCNSKRAYAEPGPTTRPGLQRSFSSVMRSVKGLPFHIHHHTSQSQQGKGLAGTSSASSSWDAISLRSMRIRRDSWTSDKPVPSPSCLVPTNTVKLEFSNYARVDISRNNHHKVHHYDFEWWGHKYSWKRVLDKDLSVVSYHLMRDGHGMAVAHITPEMRSPNQIQEEEWAGGWIPPCHMWISDPSIVNAATDVADVIVATGLIALVDDCIKNRWHAKKQPKMARSKSNDLTHTRRRSLVQDILHRRHSEQHRRLVAAY</sequence>
<evidence type="ECO:0000313" key="2">
    <source>
        <dbReference type="EMBL" id="CEO46118.1"/>
    </source>
</evidence>
<protein>
    <submittedName>
        <fullName evidence="2">Uncharacterized protein</fullName>
    </submittedName>
</protein>
<feature type="compositionally biased region" description="Low complexity" evidence="1">
    <location>
        <begin position="40"/>
        <end position="59"/>
    </location>
</feature>
<organism evidence="2">
    <name type="scientific">Bionectria ochroleuca</name>
    <name type="common">Gliocladium roseum</name>
    <dbReference type="NCBI Taxonomy" id="29856"/>
    <lineage>
        <taxon>Eukaryota</taxon>
        <taxon>Fungi</taxon>
        <taxon>Dikarya</taxon>
        <taxon>Ascomycota</taxon>
        <taxon>Pezizomycotina</taxon>
        <taxon>Sordariomycetes</taxon>
        <taxon>Hypocreomycetidae</taxon>
        <taxon>Hypocreales</taxon>
        <taxon>Bionectriaceae</taxon>
        <taxon>Clonostachys</taxon>
    </lineage>
</organism>
<feature type="compositionally biased region" description="Polar residues" evidence="1">
    <location>
        <begin position="30"/>
        <end position="39"/>
    </location>
</feature>
<dbReference type="AlphaFoldDB" id="A0A0B7JM99"/>
<feature type="compositionally biased region" description="Acidic residues" evidence="1">
    <location>
        <begin position="102"/>
        <end position="112"/>
    </location>
</feature>
<proteinExistence type="predicted"/>
<name>A0A0B7JM99_BIOOC</name>
<accession>A0A0B7JM99</accession>